<comment type="caution">
    <text evidence="1">The sequence shown here is derived from an EMBL/GenBank/DDBJ whole genome shotgun (WGS) entry which is preliminary data.</text>
</comment>
<evidence type="ECO:0000313" key="1">
    <source>
        <dbReference type="EMBL" id="GIY98473.1"/>
    </source>
</evidence>
<protein>
    <submittedName>
        <fullName evidence="1">Uncharacterized protein</fullName>
    </submittedName>
</protein>
<gene>
    <name evidence="1" type="ORF">CEXT_223531</name>
</gene>
<reference evidence="1 2" key="1">
    <citation type="submission" date="2021-06" db="EMBL/GenBank/DDBJ databases">
        <title>Caerostris extrusa draft genome.</title>
        <authorList>
            <person name="Kono N."/>
            <person name="Arakawa K."/>
        </authorList>
    </citation>
    <scope>NUCLEOTIDE SEQUENCE [LARGE SCALE GENOMIC DNA]</scope>
</reference>
<evidence type="ECO:0000313" key="2">
    <source>
        <dbReference type="Proteomes" id="UP001054945"/>
    </source>
</evidence>
<keyword evidence="2" id="KW-1185">Reference proteome</keyword>
<organism evidence="1 2">
    <name type="scientific">Caerostris extrusa</name>
    <name type="common">Bark spider</name>
    <name type="synonym">Caerostris bankana</name>
    <dbReference type="NCBI Taxonomy" id="172846"/>
    <lineage>
        <taxon>Eukaryota</taxon>
        <taxon>Metazoa</taxon>
        <taxon>Ecdysozoa</taxon>
        <taxon>Arthropoda</taxon>
        <taxon>Chelicerata</taxon>
        <taxon>Arachnida</taxon>
        <taxon>Araneae</taxon>
        <taxon>Araneomorphae</taxon>
        <taxon>Entelegynae</taxon>
        <taxon>Araneoidea</taxon>
        <taxon>Araneidae</taxon>
        <taxon>Caerostris</taxon>
    </lineage>
</organism>
<dbReference type="Proteomes" id="UP001054945">
    <property type="component" value="Unassembled WGS sequence"/>
</dbReference>
<accession>A0AAV4XV59</accession>
<proteinExistence type="predicted"/>
<name>A0AAV4XV59_CAEEX</name>
<dbReference type="EMBL" id="BPLR01000930">
    <property type="protein sequence ID" value="GIY98473.1"/>
    <property type="molecule type" value="Genomic_DNA"/>
</dbReference>
<sequence>MICSRDIDRRCQVTEAIDLPWQQQFFSSPAAVRCCFWTATSLLLNPRLVTFRGLGHHGVVAPLKKKSFLLGRFNIIKK</sequence>
<dbReference type="AlphaFoldDB" id="A0AAV4XV59"/>